<gene>
    <name evidence="1" type="ordered locus">Nwi_0569</name>
</gene>
<dbReference type="EMBL" id="CP000115">
    <property type="protein sequence ID" value="ABA03836.1"/>
    <property type="molecule type" value="Genomic_DNA"/>
</dbReference>
<sequence>MVARRGIREPQSRSYAARFHTEVGPARSHLQDGMERATFRAGIPVRCVSIDCASRSGGEFSGVNYIPPKLFLIEPDGNDPSLRETLRGYGPFVQILRNQRP</sequence>
<dbReference type="Proteomes" id="UP000002531">
    <property type="component" value="Chromosome"/>
</dbReference>
<keyword evidence="2" id="KW-1185">Reference proteome</keyword>
<name>Q3SV55_NITWN</name>
<proteinExistence type="predicted"/>
<accession>Q3SV55</accession>
<reference evidence="1 2" key="1">
    <citation type="journal article" date="2006" name="Appl. Environ. Microbiol.">
        <title>Genome sequence of the chemolithoautotrophic nitrite-oxidizing bacterium Nitrobacter winogradskyi Nb-255.</title>
        <authorList>
            <person name="Starkenburg S.R."/>
            <person name="Chain P.S."/>
            <person name="Sayavedra-Soto L.A."/>
            <person name="Hauser L."/>
            <person name="Land M.L."/>
            <person name="Larimer F.W."/>
            <person name="Malfatti S.A."/>
            <person name="Klotz M.G."/>
            <person name="Bottomley P.J."/>
            <person name="Arp D.J."/>
            <person name="Hickey W.J."/>
        </authorList>
    </citation>
    <scope>NUCLEOTIDE SEQUENCE [LARGE SCALE GENOMIC DNA]</scope>
    <source>
        <strain evidence="2">ATCC 25391 / DSM 10237 / CIP 104748 / NCIMB 11846 / Nb-255</strain>
    </source>
</reference>
<dbReference type="KEGG" id="nwi:Nwi_0569"/>
<evidence type="ECO:0000313" key="2">
    <source>
        <dbReference type="Proteomes" id="UP000002531"/>
    </source>
</evidence>
<dbReference type="AlphaFoldDB" id="Q3SV55"/>
<organism evidence="1 2">
    <name type="scientific">Nitrobacter winogradskyi (strain ATCC 25391 / DSM 10237 / CIP 104748 / NCIMB 11846 / Nb-255)</name>
    <dbReference type="NCBI Taxonomy" id="323098"/>
    <lineage>
        <taxon>Bacteria</taxon>
        <taxon>Pseudomonadati</taxon>
        <taxon>Pseudomonadota</taxon>
        <taxon>Alphaproteobacteria</taxon>
        <taxon>Hyphomicrobiales</taxon>
        <taxon>Nitrobacteraceae</taxon>
        <taxon>Nitrobacter</taxon>
    </lineage>
</organism>
<evidence type="ECO:0000313" key="1">
    <source>
        <dbReference type="EMBL" id="ABA03836.1"/>
    </source>
</evidence>
<dbReference type="HOGENOM" id="CLU_2288581_0_0_5"/>
<protein>
    <submittedName>
        <fullName evidence="1">Uncharacterized protein</fullName>
    </submittedName>
</protein>